<evidence type="ECO:0000313" key="8">
    <source>
        <dbReference type="Proteomes" id="UP000193920"/>
    </source>
</evidence>
<dbReference type="GO" id="GO:0016810">
    <property type="term" value="F:hydrolase activity, acting on carbon-nitrogen (but not peptide) bonds"/>
    <property type="evidence" value="ECO:0007669"/>
    <property type="project" value="InterPro"/>
</dbReference>
<dbReference type="InterPro" id="IPR011330">
    <property type="entry name" value="Glyco_hydro/deAcase_b/a-brl"/>
</dbReference>
<reference evidence="7 8" key="1">
    <citation type="submission" date="2016-08" db="EMBL/GenBank/DDBJ databases">
        <title>A Parts List for Fungal Cellulosomes Revealed by Comparative Genomics.</title>
        <authorList>
            <consortium name="DOE Joint Genome Institute"/>
            <person name="Haitjema C.H."/>
            <person name="Gilmore S.P."/>
            <person name="Henske J.K."/>
            <person name="Solomon K.V."/>
            <person name="De Groot R."/>
            <person name="Kuo A."/>
            <person name="Mondo S.J."/>
            <person name="Salamov A.A."/>
            <person name="Labutti K."/>
            <person name="Zhao Z."/>
            <person name="Chiniquy J."/>
            <person name="Barry K."/>
            <person name="Brewer H.M."/>
            <person name="Purvine S.O."/>
            <person name="Wright A.T."/>
            <person name="Boxma B."/>
            <person name="Van Alen T."/>
            <person name="Hackstein J.H."/>
            <person name="Baker S.E."/>
            <person name="Grigoriev I.V."/>
            <person name="O'Malley M.A."/>
        </authorList>
    </citation>
    <scope>NUCLEOTIDE SEQUENCE [LARGE SCALE GENOMIC DNA]</scope>
    <source>
        <strain evidence="7 8">G1</strain>
    </source>
</reference>
<dbReference type="Pfam" id="PF01522">
    <property type="entry name" value="Polysacc_deac_1"/>
    <property type="match status" value="1"/>
</dbReference>
<dbReference type="AlphaFoldDB" id="A0A1Y2BBH9"/>
<evidence type="ECO:0000256" key="3">
    <source>
        <dbReference type="ARBA" id="ARBA00022729"/>
    </source>
</evidence>
<evidence type="ECO:0000259" key="6">
    <source>
        <dbReference type="PROSITE" id="PS51677"/>
    </source>
</evidence>
<evidence type="ECO:0000256" key="4">
    <source>
        <dbReference type="ARBA" id="ARBA00022801"/>
    </source>
</evidence>
<keyword evidence="2" id="KW-0479">Metal-binding</keyword>
<dbReference type="OrthoDB" id="5547340at2759"/>
<dbReference type="EMBL" id="MCOG01000167">
    <property type="protein sequence ID" value="ORY31900.1"/>
    <property type="molecule type" value="Genomic_DNA"/>
</dbReference>
<protein>
    <submittedName>
        <fullName evidence="7">Glycoside hydrolase/deacetylase</fullName>
    </submittedName>
</protein>
<proteinExistence type="predicted"/>
<feature type="non-terminal residue" evidence="7">
    <location>
        <position position="72"/>
    </location>
</feature>
<feature type="non-terminal residue" evidence="7">
    <location>
        <position position="1"/>
    </location>
</feature>
<name>A0A1Y2BBH9_9FUNG</name>
<keyword evidence="4 7" id="KW-0378">Hydrolase</keyword>
<dbReference type="PROSITE" id="PS51677">
    <property type="entry name" value="NODB"/>
    <property type="match status" value="1"/>
</dbReference>
<dbReference type="GO" id="GO:0005975">
    <property type="term" value="P:carbohydrate metabolic process"/>
    <property type="evidence" value="ECO:0007669"/>
    <property type="project" value="InterPro"/>
</dbReference>
<evidence type="ECO:0000313" key="7">
    <source>
        <dbReference type="EMBL" id="ORY31900.1"/>
    </source>
</evidence>
<dbReference type="PANTHER" id="PTHR46471:SF4">
    <property type="entry name" value="CHITIN DEACETYLASE"/>
    <property type="match status" value="1"/>
</dbReference>
<keyword evidence="5" id="KW-0119">Carbohydrate metabolism</keyword>
<dbReference type="InterPro" id="IPR002509">
    <property type="entry name" value="NODB_dom"/>
</dbReference>
<dbReference type="GO" id="GO:0046872">
    <property type="term" value="F:metal ion binding"/>
    <property type="evidence" value="ECO:0007669"/>
    <property type="project" value="UniProtKB-KW"/>
</dbReference>
<feature type="domain" description="NodB homology" evidence="6">
    <location>
        <begin position="1"/>
        <end position="72"/>
    </location>
</feature>
<sequence length="72" mass="8377">NVKATFFVVGNLYMKSENPEWSRIIKRMDDEGHIIGIHTYNHKTLTGLTSEEIINEMKLLEEKIYNVIGKKP</sequence>
<evidence type="ECO:0000256" key="2">
    <source>
        <dbReference type="ARBA" id="ARBA00022723"/>
    </source>
</evidence>
<keyword evidence="3" id="KW-0732">Signal</keyword>
<dbReference type="PANTHER" id="PTHR46471">
    <property type="entry name" value="CHITIN DEACETYLASE"/>
    <property type="match status" value="1"/>
</dbReference>
<comment type="cofactor">
    <cofactor evidence="1">
        <name>Co(2+)</name>
        <dbReference type="ChEBI" id="CHEBI:48828"/>
    </cofactor>
</comment>
<organism evidence="7 8">
    <name type="scientific">Neocallimastix californiae</name>
    <dbReference type="NCBI Taxonomy" id="1754190"/>
    <lineage>
        <taxon>Eukaryota</taxon>
        <taxon>Fungi</taxon>
        <taxon>Fungi incertae sedis</taxon>
        <taxon>Chytridiomycota</taxon>
        <taxon>Chytridiomycota incertae sedis</taxon>
        <taxon>Neocallimastigomycetes</taxon>
        <taxon>Neocallimastigales</taxon>
        <taxon>Neocallimastigaceae</taxon>
        <taxon>Neocallimastix</taxon>
    </lineage>
</organism>
<dbReference type="Proteomes" id="UP000193920">
    <property type="component" value="Unassembled WGS sequence"/>
</dbReference>
<keyword evidence="8" id="KW-1185">Reference proteome</keyword>
<dbReference type="STRING" id="1754190.A0A1Y2BBH9"/>
<comment type="caution">
    <text evidence="7">The sequence shown here is derived from an EMBL/GenBank/DDBJ whole genome shotgun (WGS) entry which is preliminary data.</text>
</comment>
<dbReference type="Gene3D" id="3.20.20.370">
    <property type="entry name" value="Glycoside hydrolase/deacetylase"/>
    <property type="match status" value="1"/>
</dbReference>
<evidence type="ECO:0000256" key="5">
    <source>
        <dbReference type="ARBA" id="ARBA00023277"/>
    </source>
</evidence>
<accession>A0A1Y2BBH9</accession>
<dbReference type="SUPFAM" id="SSF88713">
    <property type="entry name" value="Glycoside hydrolase/deacetylase"/>
    <property type="match status" value="1"/>
</dbReference>
<gene>
    <name evidence="7" type="ORF">LY90DRAFT_313013</name>
</gene>
<evidence type="ECO:0000256" key="1">
    <source>
        <dbReference type="ARBA" id="ARBA00001941"/>
    </source>
</evidence>